<dbReference type="EMBL" id="BAABAT010000005">
    <property type="protein sequence ID" value="GAA4247812.1"/>
    <property type="molecule type" value="Genomic_DNA"/>
</dbReference>
<name>A0ABP8D5E8_9ACTN</name>
<dbReference type="RefSeq" id="WP_345124721.1">
    <property type="nucleotide sequence ID" value="NZ_BAABAT010000005.1"/>
</dbReference>
<organism evidence="2 3">
    <name type="scientific">Dactylosporangium darangshiense</name>
    <dbReference type="NCBI Taxonomy" id="579108"/>
    <lineage>
        <taxon>Bacteria</taxon>
        <taxon>Bacillati</taxon>
        <taxon>Actinomycetota</taxon>
        <taxon>Actinomycetes</taxon>
        <taxon>Micromonosporales</taxon>
        <taxon>Micromonosporaceae</taxon>
        <taxon>Dactylosporangium</taxon>
    </lineage>
</organism>
<proteinExistence type="predicted"/>
<sequence length="61" mass="6959">MIDEERIRDRAHLLPEERAAGSDDPQAQAEAVLQDSDDREDYRETAPDLRIEHRSPDEAAS</sequence>
<feature type="compositionally biased region" description="Basic and acidic residues" evidence="1">
    <location>
        <begin position="40"/>
        <end position="61"/>
    </location>
</feature>
<evidence type="ECO:0000313" key="3">
    <source>
        <dbReference type="Proteomes" id="UP001500620"/>
    </source>
</evidence>
<feature type="region of interest" description="Disordered" evidence="1">
    <location>
        <begin position="1"/>
        <end position="61"/>
    </location>
</feature>
<dbReference type="Proteomes" id="UP001500620">
    <property type="component" value="Unassembled WGS sequence"/>
</dbReference>
<accession>A0ABP8D5E8</accession>
<reference evidence="3" key="1">
    <citation type="journal article" date="2019" name="Int. J. Syst. Evol. Microbiol.">
        <title>The Global Catalogue of Microorganisms (GCM) 10K type strain sequencing project: providing services to taxonomists for standard genome sequencing and annotation.</title>
        <authorList>
            <consortium name="The Broad Institute Genomics Platform"/>
            <consortium name="The Broad Institute Genome Sequencing Center for Infectious Disease"/>
            <person name="Wu L."/>
            <person name="Ma J."/>
        </authorList>
    </citation>
    <scope>NUCLEOTIDE SEQUENCE [LARGE SCALE GENOMIC DNA]</scope>
    <source>
        <strain evidence="3">JCM 17441</strain>
    </source>
</reference>
<protein>
    <recommendedName>
        <fullName evidence="4">DUF5709 domain-containing protein</fullName>
    </recommendedName>
</protein>
<comment type="caution">
    <text evidence="2">The sequence shown here is derived from an EMBL/GenBank/DDBJ whole genome shotgun (WGS) entry which is preliminary data.</text>
</comment>
<evidence type="ECO:0000313" key="2">
    <source>
        <dbReference type="EMBL" id="GAA4247812.1"/>
    </source>
</evidence>
<keyword evidence="3" id="KW-1185">Reference proteome</keyword>
<evidence type="ECO:0000256" key="1">
    <source>
        <dbReference type="SAM" id="MobiDB-lite"/>
    </source>
</evidence>
<feature type="compositionally biased region" description="Basic and acidic residues" evidence="1">
    <location>
        <begin position="1"/>
        <end position="21"/>
    </location>
</feature>
<gene>
    <name evidence="2" type="ORF">GCM10022255_025210</name>
</gene>
<evidence type="ECO:0008006" key="4">
    <source>
        <dbReference type="Google" id="ProtNLM"/>
    </source>
</evidence>